<evidence type="ECO:0000313" key="2">
    <source>
        <dbReference type="EMBL" id="MDI3235483.1"/>
    </source>
</evidence>
<dbReference type="Gene3D" id="3.40.630.30">
    <property type="match status" value="1"/>
</dbReference>
<dbReference type="EMBL" id="JASBQV010000016">
    <property type="protein sequence ID" value="MDI3235483.1"/>
    <property type="molecule type" value="Genomic_DNA"/>
</dbReference>
<feature type="domain" description="N-acetyltransferase" evidence="1">
    <location>
        <begin position="5"/>
        <end position="153"/>
    </location>
</feature>
<dbReference type="RefSeq" id="WP_282356599.1">
    <property type="nucleotide sequence ID" value="NZ_JASBQV010000016.1"/>
</dbReference>
<dbReference type="PANTHER" id="PTHR43617">
    <property type="entry name" value="L-AMINO ACID N-ACETYLTRANSFERASE"/>
    <property type="match status" value="1"/>
</dbReference>
<dbReference type="PANTHER" id="PTHR43617:SF38">
    <property type="entry name" value="N-ACETYLTRANSFERASE DOMAIN-CONTAINING PROTEIN"/>
    <property type="match status" value="1"/>
</dbReference>
<dbReference type="CDD" id="cd04301">
    <property type="entry name" value="NAT_SF"/>
    <property type="match status" value="1"/>
</dbReference>
<dbReference type="InterPro" id="IPR016181">
    <property type="entry name" value="Acyl_CoA_acyltransferase"/>
</dbReference>
<dbReference type="SUPFAM" id="SSF55729">
    <property type="entry name" value="Acyl-CoA N-acyltransferases (Nat)"/>
    <property type="match status" value="1"/>
</dbReference>
<name>A0ABT6R3T0_9BACL</name>
<dbReference type="Gene3D" id="1.10.287.900">
    <property type="entry name" value="The crystal structure of the spermine/spermidine acetyltransferase from enterococcus faecali"/>
    <property type="match status" value="1"/>
</dbReference>
<dbReference type="Pfam" id="PF00583">
    <property type="entry name" value="Acetyltransf_1"/>
    <property type="match status" value="1"/>
</dbReference>
<protein>
    <submittedName>
        <fullName evidence="2">GNAT family N-acetyltransferase</fullName>
    </submittedName>
</protein>
<organism evidence="2 3">
    <name type="scientific">Exiguobacterium antarcticum</name>
    <dbReference type="NCBI Taxonomy" id="132920"/>
    <lineage>
        <taxon>Bacteria</taxon>
        <taxon>Bacillati</taxon>
        <taxon>Bacillota</taxon>
        <taxon>Bacilli</taxon>
        <taxon>Bacillales</taxon>
        <taxon>Bacillales Family XII. Incertae Sedis</taxon>
        <taxon>Exiguobacterium</taxon>
    </lineage>
</organism>
<sequence>MIKTLSIQPINAGNRQAVLALEVAPTQRDFIESNHQSLQEARQDLAHEWSCLALCEADRPIGFMMIGAANEQERYIWLDRFMVDRRFQEKGYGKLFLKQAIQYITKMYDVDEIVLSVHPKNRSACLFYEKNGFQNTQKIDEANGEIIFVYPLPGANYPCFLDQKTFS</sequence>
<dbReference type="InterPro" id="IPR050276">
    <property type="entry name" value="MshD_Acetyltransferase"/>
</dbReference>
<dbReference type="InterPro" id="IPR000182">
    <property type="entry name" value="GNAT_dom"/>
</dbReference>
<dbReference type="Proteomes" id="UP001243286">
    <property type="component" value="Unassembled WGS sequence"/>
</dbReference>
<accession>A0ABT6R3T0</accession>
<keyword evidence="3" id="KW-1185">Reference proteome</keyword>
<gene>
    <name evidence="2" type="ORF">QK289_10730</name>
</gene>
<dbReference type="InterPro" id="IPR027455">
    <property type="entry name" value="Sper_AcTfrase_N"/>
</dbReference>
<evidence type="ECO:0000313" key="3">
    <source>
        <dbReference type="Proteomes" id="UP001243286"/>
    </source>
</evidence>
<comment type="caution">
    <text evidence="2">The sequence shown here is derived from an EMBL/GenBank/DDBJ whole genome shotgun (WGS) entry which is preliminary data.</text>
</comment>
<dbReference type="PROSITE" id="PS51186">
    <property type="entry name" value="GNAT"/>
    <property type="match status" value="1"/>
</dbReference>
<evidence type="ECO:0000259" key="1">
    <source>
        <dbReference type="PROSITE" id="PS51186"/>
    </source>
</evidence>
<proteinExistence type="predicted"/>
<reference evidence="2 3" key="1">
    <citation type="submission" date="2023-04" db="EMBL/GenBank/DDBJ databases">
        <title>Antarctic isolates genomes.</title>
        <authorList>
            <person name="Dimov S.G."/>
        </authorList>
    </citation>
    <scope>NUCLEOTIDE SEQUENCE [LARGE SCALE GENOMIC DNA]</scope>
    <source>
        <strain evidence="2 3">AL19</strain>
    </source>
</reference>